<evidence type="ECO:0000313" key="3">
    <source>
        <dbReference type="Proteomes" id="UP000597762"/>
    </source>
</evidence>
<keyword evidence="1" id="KW-0812">Transmembrane</keyword>
<evidence type="ECO:0000313" key="2">
    <source>
        <dbReference type="EMBL" id="CAE1294643.1"/>
    </source>
</evidence>
<sequence length="199" mass="22779">MFLLLSFLLPRNSCQMTVAFDFFVVAVCLFMSLTTSETLIFTVSDPPVTLDITRADFGRCNSLRTTAEKMLCVTNNTRGKVCVQWIPGNTFSLSISLSLALFSTSNSTFFLFLNFFLYLFVYLCCSLFCLFFFLQLFDLLSFSLFFCSLTSFLFFLFYFPCLSSSNFQISCSLFFSSFLLSFSSFLLLFMKYSTGILLL</sequence>
<name>A0A812DAG6_ACAPH</name>
<organism evidence="2 3">
    <name type="scientific">Acanthosepion pharaonis</name>
    <name type="common">Pharaoh cuttlefish</name>
    <name type="synonym">Sepia pharaonis</name>
    <dbReference type="NCBI Taxonomy" id="158019"/>
    <lineage>
        <taxon>Eukaryota</taxon>
        <taxon>Metazoa</taxon>
        <taxon>Spiralia</taxon>
        <taxon>Lophotrochozoa</taxon>
        <taxon>Mollusca</taxon>
        <taxon>Cephalopoda</taxon>
        <taxon>Coleoidea</taxon>
        <taxon>Decapodiformes</taxon>
        <taxon>Sepiida</taxon>
        <taxon>Sepiina</taxon>
        <taxon>Sepiidae</taxon>
        <taxon>Acanthosepion</taxon>
    </lineage>
</organism>
<dbReference type="EMBL" id="CAHIKZ030002979">
    <property type="protein sequence ID" value="CAE1294643.1"/>
    <property type="molecule type" value="Genomic_DNA"/>
</dbReference>
<dbReference type="AlphaFoldDB" id="A0A812DAG6"/>
<reference evidence="2" key="1">
    <citation type="submission" date="2021-01" db="EMBL/GenBank/DDBJ databases">
        <authorList>
            <person name="Li R."/>
            <person name="Bekaert M."/>
        </authorList>
    </citation>
    <scope>NUCLEOTIDE SEQUENCE</scope>
    <source>
        <strain evidence="2">Farmed</strain>
    </source>
</reference>
<keyword evidence="1" id="KW-1133">Transmembrane helix</keyword>
<protein>
    <submittedName>
        <fullName evidence="2">Uncharacterized protein</fullName>
    </submittedName>
</protein>
<gene>
    <name evidence="2" type="ORF">SPHA_50498</name>
</gene>
<feature type="transmembrane region" description="Helical" evidence="1">
    <location>
        <begin position="139"/>
        <end position="159"/>
    </location>
</feature>
<evidence type="ECO:0000256" key="1">
    <source>
        <dbReference type="SAM" id="Phobius"/>
    </source>
</evidence>
<feature type="transmembrane region" description="Helical" evidence="1">
    <location>
        <begin position="109"/>
        <end position="133"/>
    </location>
</feature>
<keyword evidence="3" id="KW-1185">Reference proteome</keyword>
<dbReference type="Proteomes" id="UP000597762">
    <property type="component" value="Unassembled WGS sequence"/>
</dbReference>
<feature type="transmembrane region" description="Helical" evidence="1">
    <location>
        <begin position="171"/>
        <end position="190"/>
    </location>
</feature>
<comment type="caution">
    <text evidence="2">The sequence shown here is derived from an EMBL/GenBank/DDBJ whole genome shotgun (WGS) entry which is preliminary data.</text>
</comment>
<proteinExistence type="predicted"/>
<keyword evidence="1" id="KW-0472">Membrane</keyword>
<accession>A0A812DAG6</accession>
<feature type="transmembrane region" description="Helical" evidence="1">
    <location>
        <begin position="23"/>
        <end position="44"/>
    </location>
</feature>